<feature type="transmembrane region" description="Helical" evidence="1">
    <location>
        <begin position="47"/>
        <end position="67"/>
    </location>
</feature>
<protein>
    <submittedName>
        <fullName evidence="3">Uncharacterized protein</fullName>
    </submittedName>
</protein>
<name>A0A7G1NRH6_9ACTN</name>
<reference evidence="3" key="2">
    <citation type="submission" date="2020-09" db="EMBL/GenBank/DDBJ databases">
        <authorList>
            <person name="Sun Q."/>
            <person name="Ohkuma M."/>
        </authorList>
    </citation>
    <scope>NUCLEOTIDE SEQUENCE</scope>
    <source>
        <strain evidence="3">JCM 4255</strain>
    </source>
</reference>
<keyword evidence="1" id="KW-0472">Membrane</keyword>
<reference evidence="3 4" key="1">
    <citation type="journal article" date="2014" name="Int. J. Syst. Evol. Microbiol.">
        <title>Complete genome sequence of Corynebacterium casei LMG S-19264T (=DSM 44701T), isolated from a smear-ripened cheese.</title>
        <authorList>
            <consortium name="US DOE Joint Genome Institute (JGI-PGF)"/>
            <person name="Walter F."/>
            <person name="Albersmeier A."/>
            <person name="Kalinowski J."/>
            <person name="Ruckert C."/>
        </authorList>
    </citation>
    <scope>NUCLEOTIDE SEQUENCE [LARGE SCALE GENOMIC DNA]</scope>
    <source>
        <strain evidence="3 4">JCM 4255</strain>
    </source>
</reference>
<dbReference type="EMBL" id="AP023439">
    <property type="protein sequence ID" value="BCL25112.1"/>
    <property type="molecule type" value="Genomic_DNA"/>
</dbReference>
<accession>A0A7G1NRH6</accession>
<evidence type="ECO:0000313" key="3">
    <source>
        <dbReference type="EMBL" id="BCL25112.1"/>
    </source>
</evidence>
<dbReference type="KEGG" id="stui:GCM10017668_69550"/>
<keyword evidence="1" id="KW-1133">Transmembrane helix</keyword>
<dbReference type="Proteomes" id="UP000516373">
    <property type="component" value="Chromosome"/>
</dbReference>
<evidence type="ECO:0000256" key="1">
    <source>
        <dbReference type="SAM" id="Phobius"/>
    </source>
</evidence>
<evidence type="ECO:0000313" key="2">
    <source>
        <dbReference type="EMBL" id="BCL18187.1"/>
    </source>
</evidence>
<dbReference type="EMBL" id="AP023439">
    <property type="protein sequence ID" value="BCL18187.1"/>
    <property type="molecule type" value="Genomic_DNA"/>
</dbReference>
<sequence>MSIHALVLLMIALAIGMLFALLAGSIAFGVARWGGAPVPESINRGSFVAFSIMTLFVALLGALLPLLA</sequence>
<dbReference type="RefSeq" id="WP_190895788.1">
    <property type="nucleotide sequence ID" value="NZ_AP023439.1"/>
</dbReference>
<dbReference type="AlphaFoldDB" id="A0A7G1NRH6"/>
<gene>
    <name evidence="2" type="ORF">GCM10017668_00300</name>
    <name evidence="3" type="ORF">GCM10017668_69550</name>
</gene>
<proteinExistence type="predicted"/>
<dbReference type="KEGG" id="stui:GCM10017668_00300"/>
<organism evidence="3 4">
    <name type="scientific">Streptomyces tuirus</name>
    <dbReference type="NCBI Taxonomy" id="68278"/>
    <lineage>
        <taxon>Bacteria</taxon>
        <taxon>Bacillati</taxon>
        <taxon>Actinomycetota</taxon>
        <taxon>Actinomycetes</taxon>
        <taxon>Kitasatosporales</taxon>
        <taxon>Streptomycetaceae</taxon>
        <taxon>Streptomyces</taxon>
    </lineage>
</organism>
<evidence type="ECO:0000313" key="4">
    <source>
        <dbReference type="Proteomes" id="UP000516373"/>
    </source>
</evidence>
<keyword evidence="1" id="KW-0812">Transmembrane</keyword>